<dbReference type="Proteomes" id="UP001210339">
    <property type="component" value="Chromosome"/>
</dbReference>
<keyword evidence="6" id="KW-1185">Reference proteome</keyword>
<dbReference type="Pfam" id="PF13237">
    <property type="entry name" value="Fer4_10"/>
    <property type="match status" value="1"/>
</dbReference>
<sequence>MILYFSGTGNSALLAKRLSDTLNDSCEDLFPYIRKGEYPAFESDTPYVLVLPTYSWRIPRFISEFLKQSTFYGNKDVYVVLNCGTDTGAAWDYAQEELTSRGLTFKGLYTVVMPENYLALFSVPNDEESRRIIEKGLAAIDDFAELVKGHKPVAKGHITALDRIKSGPVNRLFYQFIVKDKKFYATDACIHCGLCQKVCVLKNIECKEDDKPTWLGHCTHCMACLSKCPVAAIEYGTKTVGKARYHVPERRQL</sequence>
<accession>A0ABY7QVJ7</accession>
<dbReference type="Gene3D" id="3.30.70.20">
    <property type="match status" value="1"/>
</dbReference>
<dbReference type="NCBIfam" id="NF038196">
    <property type="entry name" value="ferrodoxin_EFR1"/>
    <property type="match status" value="1"/>
</dbReference>
<evidence type="ECO:0000259" key="4">
    <source>
        <dbReference type="PROSITE" id="PS51379"/>
    </source>
</evidence>
<dbReference type="InterPro" id="IPR017900">
    <property type="entry name" value="4Fe4S_Fe_S_CS"/>
</dbReference>
<name>A0ABY7QVJ7_9FIRM</name>
<dbReference type="SUPFAM" id="SSF52218">
    <property type="entry name" value="Flavoproteins"/>
    <property type="match status" value="1"/>
</dbReference>
<evidence type="ECO:0000313" key="5">
    <source>
        <dbReference type="EMBL" id="WBW50080.1"/>
    </source>
</evidence>
<feature type="domain" description="4Fe-4S ferredoxin-type" evidence="4">
    <location>
        <begin position="180"/>
        <end position="209"/>
    </location>
</feature>
<dbReference type="SUPFAM" id="SSF54862">
    <property type="entry name" value="4Fe-4S ferredoxins"/>
    <property type="match status" value="1"/>
</dbReference>
<evidence type="ECO:0000256" key="2">
    <source>
        <dbReference type="ARBA" id="ARBA00023004"/>
    </source>
</evidence>
<dbReference type="PANTHER" id="PTHR43122">
    <property type="entry name" value="FERREDOXIN SUBUNIT OF PYRUVATE:FLAVODOXIN OXIDOREDUCTASE-RELATED"/>
    <property type="match status" value="1"/>
</dbReference>
<keyword evidence="3" id="KW-0411">Iron-sulfur</keyword>
<dbReference type="InterPro" id="IPR047964">
    <property type="entry name" value="EFR1-like"/>
</dbReference>
<dbReference type="RefSeq" id="WP_271191611.1">
    <property type="nucleotide sequence ID" value="NZ_CP115667.1"/>
</dbReference>
<dbReference type="Gene3D" id="3.40.50.360">
    <property type="match status" value="1"/>
</dbReference>
<dbReference type="PANTHER" id="PTHR43122:SF1">
    <property type="entry name" value="IRON-SULFUR-BINDING PROTEIN"/>
    <property type="match status" value="1"/>
</dbReference>
<dbReference type="InterPro" id="IPR017896">
    <property type="entry name" value="4Fe4S_Fe-S-bd"/>
</dbReference>
<keyword evidence="2" id="KW-0408">Iron</keyword>
<evidence type="ECO:0000256" key="1">
    <source>
        <dbReference type="ARBA" id="ARBA00022723"/>
    </source>
</evidence>
<dbReference type="PROSITE" id="PS51379">
    <property type="entry name" value="4FE4S_FER_2"/>
    <property type="match status" value="2"/>
</dbReference>
<dbReference type="PROSITE" id="PS00198">
    <property type="entry name" value="4FE4S_FER_1"/>
    <property type="match status" value="1"/>
</dbReference>
<dbReference type="EMBL" id="CP115667">
    <property type="protein sequence ID" value="WBW50080.1"/>
    <property type="molecule type" value="Genomic_DNA"/>
</dbReference>
<feature type="domain" description="4Fe-4S ferredoxin-type" evidence="4">
    <location>
        <begin position="210"/>
        <end position="238"/>
    </location>
</feature>
<gene>
    <name evidence="5" type="ORF">O6R05_00525</name>
</gene>
<evidence type="ECO:0000313" key="6">
    <source>
        <dbReference type="Proteomes" id="UP001210339"/>
    </source>
</evidence>
<dbReference type="InterPro" id="IPR029039">
    <property type="entry name" value="Flavoprotein-like_sf"/>
</dbReference>
<keyword evidence="1" id="KW-0479">Metal-binding</keyword>
<evidence type="ECO:0000256" key="3">
    <source>
        <dbReference type="ARBA" id="ARBA00023014"/>
    </source>
</evidence>
<proteinExistence type="predicted"/>
<organism evidence="5 6">
    <name type="scientific">Peptoniphilus equinus</name>
    <dbReference type="NCBI Taxonomy" id="3016343"/>
    <lineage>
        <taxon>Bacteria</taxon>
        <taxon>Bacillati</taxon>
        <taxon>Bacillota</taxon>
        <taxon>Tissierellia</taxon>
        <taxon>Tissierellales</taxon>
        <taxon>Peptoniphilaceae</taxon>
        <taxon>Peptoniphilus</taxon>
    </lineage>
</organism>
<reference evidence="5 6" key="1">
    <citation type="submission" date="2023-01" db="EMBL/GenBank/DDBJ databases">
        <authorList>
            <person name="Lee S.H."/>
            <person name="Jung H.S."/>
            <person name="Yun J.U."/>
        </authorList>
    </citation>
    <scope>NUCLEOTIDE SEQUENCE [LARGE SCALE GENOMIC DNA]</scope>
    <source>
        <strain evidence="5 6">CBA3646</strain>
    </source>
</reference>
<protein>
    <submittedName>
        <fullName evidence="5">EFR1 family ferrodoxin</fullName>
    </submittedName>
</protein>